<dbReference type="EMBL" id="QFWQ01000008">
    <property type="protein sequence ID" value="RCS29089.1"/>
    <property type="molecule type" value="Genomic_DNA"/>
</dbReference>
<gene>
    <name evidence="1" type="ORF">DEO45_13565</name>
</gene>
<organism evidence="1 2">
    <name type="scientific">Rhodanobacter denitrificans</name>
    <dbReference type="NCBI Taxonomy" id="666685"/>
    <lineage>
        <taxon>Bacteria</taxon>
        <taxon>Pseudomonadati</taxon>
        <taxon>Pseudomonadota</taxon>
        <taxon>Gammaproteobacteria</taxon>
        <taxon>Lysobacterales</taxon>
        <taxon>Rhodanobacteraceae</taxon>
        <taxon>Rhodanobacter</taxon>
    </lineage>
</organism>
<evidence type="ECO:0008006" key="3">
    <source>
        <dbReference type="Google" id="ProtNLM"/>
    </source>
</evidence>
<dbReference type="Proteomes" id="UP000252387">
    <property type="component" value="Unassembled WGS sequence"/>
</dbReference>
<comment type="caution">
    <text evidence="1">The sequence shown here is derived from an EMBL/GenBank/DDBJ whole genome shotgun (WGS) entry which is preliminary data.</text>
</comment>
<protein>
    <recommendedName>
        <fullName evidence="3">DUF3352 domain-containing protein</fullName>
    </recommendedName>
</protein>
<dbReference type="OrthoDB" id="5933200at2"/>
<evidence type="ECO:0000313" key="1">
    <source>
        <dbReference type="EMBL" id="RCS29089.1"/>
    </source>
</evidence>
<dbReference type="AlphaFoldDB" id="A0A368KAX3"/>
<accession>A0A368KAX3</accession>
<evidence type="ECO:0000313" key="2">
    <source>
        <dbReference type="Proteomes" id="UP000252387"/>
    </source>
</evidence>
<reference evidence="1 2" key="1">
    <citation type="submission" date="2018-05" db="EMBL/GenBank/DDBJ databases">
        <title>Draft genome sequence of Rhodanobacter denitrificans Yn1 isolated from gold copper mine.</title>
        <authorList>
            <person name="Yang N."/>
            <person name="Mazhar H.S."/>
            <person name="Rensing C."/>
        </authorList>
    </citation>
    <scope>NUCLEOTIDE SEQUENCE [LARGE SCALE GENOMIC DNA]</scope>
    <source>
        <strain evidence="1 2">Yn1</strain>
    </source>
</reference>
<proteinExistence type="predicted"/>
<name>A0A368KAX3_9GAMM</name>
<keyword evidence="2" id="KW-1185">Reference proteome</keyword>
<sequence>MANAALTISLGINMRSMTRCIALVLAGTMLAACGHKDKDAPLAFVPADTPYVVANLEVLDDATRTALLAQADAQLPSQLAQLEATADRLAVKDPDGARLLRALRAEFDGKTVESFVHGAGLNLKGHSALYGLGLAPVLRFELSDPAAFEGFVGRLETAYGKKLDVAKVGQQGYRKYAFPASGTEMILATVGKQAVAALLPADATPALLRQALGLDRPQKNLQDDGRLAALAKAKGYQKWLVGELDLTRALPLAISGKDALIGAIQKAHAEAIAAKTGEPVATQLQTSPSCTTDAARIAARVPAMSFGYTRLDAKHQDVRFDVALADDIGKAFAGLKVELPGLGRAGTAPFDLSVALPVASLRTFWLAQAEAVAAKPFSCPSLTDLNDSFAKLGPVMQKAAIPPFGDMLGLRVALDSLVPPAANAAMPTFSGRLVLGTNNPDGLFAMGQMMVPALAQLKPGHDGKPLPLPKDMVGILGQPAWIAISDKALALGVGAGEDARLGDTLKDPPGDAGQLGRMHISGAMYLSWLQLMEDKIDNLAAVTATLGKNDQPSVDETEDAASAAAELKRSKAQFAAMKFQAERVDRIDAEMHVETGSMVITSQTTLK</sequence>